<proteinExistence type="predicted"/>
<dbReference type="PANTHER" id="PTHR40407">
    <property type="entry name" value="MEMBRANE PROTEIN-LIKE PROTEIN"/>
    <property type="match status" value="1"/>
</dbReference>
<reference evidence="3 4" key="1">
    <citation type="submission" date="2019-06" db="EMBL/GenBank/DDBJ databases">
        <title>Whole genome sequence for Cellvibrionaceae sp. R142.</title>
        <authorList>
            <person name="Wang G."/>
        </authorList>
    </citation>
    <scope>NUCLEOTIDE SEQUENCE [LARGE SCALE GENOMIC DNA]</scope>
    <source>
        <strain evidence="3 4">R142</strain>
    </source>
</reference>
<gene>
    <name evidence="3" type="ORF">FKG94_17545</name>
</gene>
<evidence type="ECO:0000313" key="4">
    <source>
        <dbReference type="Proteomes" id="UP000319732"/>
    </source>
</evidence>
<evidence type="ECO:0000259" key="2">
    <source>
        <dbReference type="Pfam" id="PF07786"/>
    </source>
</evidence>
<feature type="transmembrane region" description="Helical" evidence="1">
    <location>
        <begin position="133"/>
        <end position="152"/>
    </location>
</feature>
<keyword evidence="4" id="KW-1185">Reference proteome</keyword>
<keyword evidence="1" id="KW-1133">Transmembrane helix</keyword>
<keyword evidence="1" id="KW-0472">Membrane</keyword>
<feature type="transmembrane region" description="Helical" evidence="1">
    <location>
        <begin position="340"/>
        <end position="358"/>
    </location>
</feature>
<dbReference type="EMBL" id="VHSG01000018">
    <property type="protein sequence ID" value="TQV73566.1"/>
    <property type="molecule type" value="Genomic_DNA"/>
</dbReference>
<evidence type="ECO:0000313" key="3">
    <source>
        <dbReference type="EMBL" id="TQV73566.1"/>
    </source>
</evidence>
<accession>A0A545T8M7</accession>
<feature type="transmembrane region" description="Helical" evidence="1">
    <location>
        <begin position="220"/>
        <end position="237"/>
    </location>
</feature>
<feature type="transmembrane region" description="Helical" evidence="1">
    <location>
        <begin position="108"/>
        <end position="126"/>
    </location>
</feature>
<dbReference type="Proteomes" id="UP000319732">
    <property type="component" value="Unassembled WGS sequence"/>
</dbReference>
<feature type="domain" description="Heparan-alpha-glucosaminide N-acetyltransferase catalytic" evidence="2">
    <location>
        <begin position="3"/>
        <end position="232"/>
    </location>
</feature>
<organism evidence="3 4">
    <name type="scientific">Exilibacterium tricleocarpae</name>
    <dbReference type="NCBI Taxonomy" id="2591008"/>
    <lineage>
        <taxon>Bacteria</taxon>
        <taxon>Pseudomonadati</taxon>
        <taxon>Pseudomonadota</taxon>
        <taxon>Gammaproteobacteria</taxon>
        <taxon>Cellvibrionales</taxon>
        <taxon>Cellvibrionaceae</taxon>
        <taxon>Exilibacterium</taxon>
    </lineage>
</organism>
<dbReference type="AlphaFoldDB" id="A0A545T8M7"/>
<feature type="transmembrane region" description="Helical" evidence="1">
    <location>
        <begin position="50"/>
        <end position="72"/>
    </location>
</feature>
<evidence type="ECO:0000256" key="1">
    <source>
        <dbReference type="SAM" id="Phobius"/>
    </source>
</evidence>
<feature type="transmembrane region" description="Helical" evidence="1">
    <location>
        <begin position="84"/>
        <end position="102"/>
    </location>
</feature>
<protein>
    <submittedName>
        <fullName evidence="3">DUF1624 domain-containing protein</fullName>
    </submittedName>
</protein>
<name>A0A545T8M7_9GAMM</name>
<keyword evidence="1" id="KW-0812">Transmembrane</keyword>
<feature type="transmembrane region" description="Helical" evidence="1">
    <location>
        <begin position="190"/>
        <end position="208"/>
    </location>
</feature>
<dbReference type="Pfam" id="PF07786">
    <property type="entry name" value="HGSNAT_cat"/>
    <property type="match status" value="1"/>
</dbReference>
<feature type="transmembrane region" description="Helical" evidence="1">
    <location>
        <begin position="268"/>
        <end position="286"/>
    </location>
</feature>
<dbReference type="InterPro" id="IPR012429">
    <property type="entry name" value="HGSNAT_cat"/>
</dbReference>
<dbReference type="PANTHER" id="PTHR40407:SF1">
    <property type="entry name" value="HEPARAN-ALPHA-GLUCOSAMINIDE N-ACETYLTRANSFERASE CATALYTIC DOMAIN-CONTAINING PROTEIN"/>
    <property type="match status" value="1"/>
</dbReference>
<sequence length="379" mass="42965">MSRIISIDLLRGLVILIMMVDHVRERFFMHTRVGDPIDETVSPELYFTRYLTHLCAPIFIFLAGLSAWLYAHPASGSYRSPANFLFKRGLVLILIEVVLYYLLWVDTIATTIWLQVLWAIGVSMIGLSLMCRLNYWIIGFVGFLIVFGHNALTPIEFAPDEFGYTIWSILHDQNNIGEVGGLTIRASYPVLPWFGVILLGYFAGPLFAHTVSSITRRKALIIMGLTSLLVLLVLRGFNLYGETSPWSVQATTVGTVMSFLNFTKYPPSLDYLLVTLGVGFFLLAWFDTFRDQNAALKVLEVYGSVPMFAYIVHLYALLAAYWVLYLFFGATHGDRFGLSSVGQIWIGAALLALILYFPSKAFANYKHREKHNRAWLSYF</sequence>
<feature type="transmembrane region" description="Helical" evidence="1">
    <location>
        <begin position="307"/>
        <end position="328"/>
    </location>
</feature>
<dbReference type="OrthoDB" id="508112at2"/>
<comment type="caution">
    <text evidence="3">The sequence shown here is derived from an EMBL/GenBank/DDBJ whole genome shotgun (WGS) entry which is preliminary data.</text>
</comment>